<dbReference type="InterPro" id="IPR016047">
    <property type="entry name" value="M23ase_b-sheet_dom"/>
</dbReference>
<dbReference type="Pfam" id="PF01551">
    <property type="entry name" value="Peptidase_M23"/>
    <property type="match status" value="1"/>
</dbReference>
<dbReference type="InterPro" id="IPR050570">
    <property type="entry name" value="Cell_wall_metabolism_enzyme"/>
</dbReference>
<dbReference type="RefSeq" id="WP_182484331.1">
    <property type="nucleotide sequence ID" value="NZ_JACGWU010000002.1"/>
</dbReference>
<accession>A0A7W3JTD0</accession>
<comment type="caution">
    <text evidence="3">The sequence shown here is derived from an EMBL/GenBank/DDBJ whole genome shotgun (WGS) entry which is preliminary data.</text>
</comment>
<dbReference type="PANTHER" id="PTHR21666:SF270">
    <property type="entry name" value="MUREIN HYDROLASE ACTIVATOR ENVC"/>
    <property type="match status" value="1"/>
</dbReference>
<feature type="signal peptide" evidence="1">
    <location>
        <begin position="1"/>
        <end position="31"/>
    </location>
</feature>
<dbReference type="EMBL" id="JACGWU010000002">
    <property type="protein sequence ID" value="MBA8828884.1"/>
    <property type="molecule type" value="Genomic_DNA"/>
</dbReference>
<sequence>MFSSPGRTFVTRVLATALLALTVSVAFPVTAARGAIADTWSWPIAAPWRIQRPYVAPPTPYGVGHRGIDLVAAVDTPVLAPAAGTVLFAGIVVDRGVISIDHGGGVTSSYEPVTAVVHAGQSVQAGDTIGHITGLHATASEACPCLHLGARIDGEYLSPLAFLSAINRAVLLPWRD</sequence>
<keyword evidence="3" id="KW-0378">Hydrolase</keyword>
<dbReference type="CDD" id="cd12797">
    <property type="entry name" value="M23_peptidase"/>
    <property type="match status" value="1"/>
</dbReference>
<proteinExistence type="predicted"/>
<evidence type="ECO:0000313" key="3">
    <source>
        <dbReference type="EMBL" id="MBA8828884.1"/>
    </source>
</evidence>
<keyword evidence="1" id="KW-0732">Signal</keyword>
<dbReference type="Proteomes" id="UP000524237">
    <property type="component" value="Unassembled WGS sequence"/>
</dbReference>
<evidence type="ECO:0000256" key="1">
    <source>
        <dbReference type="SAM" id="SignalP"/>
    </source>
</evidence>
<evidence type="ECO:0000259" key="2">
    <source>
        <dbReference type="Pfam" id="PF01551"/>
    </source>
</evidence>
<reference evidence="3 4" key="1">
    <citation type="submission" date="2020-07" db="EMBL/GenBank/DDBJ databases">
        <title>Sequencing the genomes of 1000 actinobacteria strains.</title>
        <authorList>
            <person name="Klenk H.-P."/>
        </authorList>
    </citation>
    <scope>NUCLEOTIDE SEQUENCE [LARGE SCALE GENOMIC DNA]</scope>
    <source>
        <strain evidence="3 4">DSM 23737</strain>
    </source>
</reference>
<name>A0A7W3JTD0_9MICO</name>
<protein>
    <submittedName>
        <fullName evidence="3">Murein DD-endopeptidase MepM/ murein hydrolase activator NlpD</fullName>
    </submittedName>
</protein>
<feature type="domain" description="M23ase beta-sheet core" evidence="2">
    <location>
        <begin position="64"/>
        <end position="159"/>
    </location>
</feature>
<evidence type="ECO:0000313" key="4">
    <source>
        <dbReference type="Proteomes" id="UP000524237"/>
    </source>
</evidence>
<dbReference type="Gene3D" id="2.70.70.10">
    <property type="entry name" value="Glucose Permease (Domain IIA)"/>
    <property type="match status" value="1"/>
</dbReference>
<feature type="chain" id="PRO_5031283521" evidence="1">
    <location>
        <begin position="32"/>
        <end position="176"/>
    </location>
</feature>
<organism evidence="3 4">
    <name type="scientific">Alpinimonas psychrophila</name>
    <dbReference type="NCBI Taxonomy" id="748908"/>
    <lineage>
        <taxon>Bacteria</taxon>
        <taxon>Bacillati</taxon>
        <taxon>Actinomycetota</taxon>
        <taxon>Actinomycetes</taxon>
        <taxon>Micrococcales</taxon>
        <taxon>Microbacteriaceae</taxon>
        <taxon>Alpinimonas</taxon>
    </lineage>
</organism>
<dbReference type="InterPro" id="IPR011055">
    <property type="entry name" value="Dup_hybrid_motif"/>
</dbReference>
<keyword evidence="4" id="KW-1185">Reference proteome</keyword>
<dbReference type="GO" id="GO:0004222">
    <property type="term" value="F:metalloendopeptidase activity"/>
    <property type="evidence" value="ECO:0007669"/>
    <property type="project" value="TreeGrafter"/>
</dbReference>
<dbReference type="AlphaFoldDB" id="A0A7W3JTD0"/>
<dbReference type="SUPFAM" id="SSF51261">
    <property type="entry name" value="Duplicated hybrid motif"/>
    <property type="match status" value="1"/>
</dbReference>
<gene>
    <name evidence="3" type="ORF">FB555_000982</name>
</gene>
<dbReference type="PANTHER" id="PTHR21666">
    <property type="entry name" value="PEPTIDASE-RELATED"/>
    <property type="match status" value="1"/>
</dbReference>